<keyword evidence="3" id="KW-1133">Transmembrane helix</keyword>
<dbReference type="AlphaFoldDB" id="A0A1H4R091"/>
<proteinExistence type="predicted"/>
<feature type="coiled-coil region" evidence="1">
    <location>
        <begin position="40"/>
        <end position="74"/>
    </location>
</feature>
<organism evidence="4 5">
    <name type="scientific">Terriglobus roseus</name>
    <dbReference type="NCBI Taxonomy" id="392734"/>
    <lineage>
        <taxon>Bacteria</taxon>
        <taxon>Pseudomonadati</taxon>
        <taxon>Acidobacteriota</taxon>
        <taxon>Terriglobia</taxon>
        <taxon>Terriglobales</taxon>
        <taxon>Acidobacteriaceae</taxon>
        <taxon>Terriglobus</taxon>
    </lineage>
</organism>
<dbReference type="EMBL" id="FNSD01000001">
    <property type="protein sequence ID" value="SEC25293.1"/>
    <property type="molecule type" value="Genomic_DNA"/>
</dbReference>
<reference evidence="4 5" key="1">
    <citation type="submission" date="2016-10" db="EMBL/GenBank/DDBJ databases">
        <authorList>
            <person name="de Groot N.N."/>
        </authorList>
    </citation>
    <scope>NUCLEOTIDE SEQUENCE [LARGE SCALE GENOMIC DNA]</scope>
    <source>
        <strain evidence="4 5">AB35.6</strain>
    </source>
</reference>
<evidence type="ECO:0000313" key="5">
    <source>
        <dbReference type="Proteomes" id="UP000182409"/>
    </source>
</evidence>
<evidence type="ECO:0000256" key="3">
    <source>
        <dbReference type="SAM" id="Phobius"/>
    </source>
</evidence>
<keyword evidence="3" id="KW-0812">Transmembrane</keyword>
<gene>
    <name evidence="4" type="ORF">SAMN05443244_3017</name>
</gene>
<dbReference type="Proteomes" id="UP000182409">
    <property type="component" value="Unassembled WGS sequence"/>
</dbReference>
<keyword evidence="1" id="KW-0175">Coiled coil</keyword>
<accession>A0A1H4R091</accession>
<evidence type="ECO:0000256" key="1">
    <source>
        <dbReference type="SAM" id="Coils"/>
    </source>
</evidence>
<dbReference type="OrthoDB" id="119668at2"/>
<evidence type="ECO:0000256" key="2">
    <source>
        <dbReference type="SAM" id="MobiDB-lite"/>
    </source>
</evidence>
<name>A0A1H4R091_9BACT</name>
<protein>
    <submittedName>
        <fullName evidence="4">Type IV pilus assembly protein PilN</fullName>
    </submittedName>
</protein>
<sequence length="260" mass="28170">MRVSINLATRPYVELDRLLRQLRIAIGVLAVVAAGMGIWLHTMTARAREQRSQLDRLNAQADTLQRERAANEARLRQPVNAATLGRNHFLNTLFARKAFSWTAVLMDLEDVMPTGVQVTSIEPIIASTGEVTIRLRVLGERERTVELVRNLEHSKRFISPRLAGEAQQTANRTGATTIGANGLPQLVAATGANGLPAISGVEFEIVSGYNPLQPRMREKTAPHTAPAADAADDAPAPKRKQKVPATPQLSPTTGGRAGAR</sequence>
<keyword evidence="3" id="KW-0472">Membrane</keyword>
<feature type="region of interest" description="Disordered" evidence="2">
    <location>
        <begin position="215"/>
        <end position="260"/>
    </location>
</feature>
<dbReference type="RefSeq" id="WP_074654762.1">
    <property type="nucleotide sequence ID" value="NZ_FNSD01000001.1"/>
</dbReference>
<feature type="transmembrane region" description="Helical" evidence="3">
    <location>
        <begin position="21"/>
        <end position="40"/>
    </location>
</feature>
<evidence type="ECO:0000313" key="4">
    <source>
        <dbReference type="EMBL" id="SEC25293.1"/>
    </source>
</evidence>